<dbReference type="SUPFAM" id="SSF57535">
    <property type="entry name" value="Complement control module/SCR domain"/>
    <property type="match status" value="1"/>
</dbReference>
<proteinExistence type="predicted"/>
<keyword evidence="2" id="KW-0768">Sushi</keyword>
<feature type="domain" description="Sushi" evidence="4">
    <location>
        <begin position="229"/>
        <end position="289"/>
    </location>
</feature>
<dbReference type="InterPro" id="IPR035976">
    <property type="entry name" value="Sushi/SCR/CCP_sf"/>
</dbReference>
<protein>
    <recommendedName>
        <fullName evidence="4">Sushi domain-containing protein</fullName>
    </recommendedName>
</protein>
<evidence type="ECO:0000313" key="5">
    <source>
        <dbReference type="EMBL" id="CAG9803076.1"/>
    </source>
</evidence>
<evidence type="ECO:0000259" key="4">
    <source>
        <dbReference type="PROSITE" id="PS50923"/>
    </source>
</evidence>
<dbReference type="CDD" id="cd00033">
    <property type="entry name" value="CCP"/>
    <property type="match status" value="1"/>
</dbReference>
<comment type="caution">
    <text evidence="2">Lacks conserved residue(s) required for the propagation of feature annotation.</text>
</comment>
<name>A0A9N9RU45_9DIPT</name>
<evidence type="ECO:0000256" key="1">
    <source>
        <dbReference type="ARBA" id="ARBA00023157"/>
    </source>
</evidence>
<dbReference type="InterPro" id="IPR000436">
    <property type="entry name" value="Sushi_SCR_CCP_dom"/>
</dbReference>
<reference evidence="5" key="2">
    <citation type="submission" date="2022-10" db="EMBL/GenBank/DDBJ databases">
        <authorList>
            <consortium name="ENA_rothamsted_submissions"/>
            <consortium name="culmorum"/>
            <person name="King R."/>
        </authorList>
    </citation>
    <scope>NUCLEOTIDE SEQUENCE</scope>
</reference>
<dbReference type="EMBL" id="OU895878">
    <property type="protein sequence ID" value="CAG9803076.1"/>
    <property type="molecule type" value="Genomic_DNA"/>
</dbReference>
<sequence length="387" mass="44867">MYRILVILFLWFDTTRTWNLNFNSHRNDPYEAFQRKNFLPTDDFDIDNDYSRSPNAIPLSPKTKTHYYYKTHQSRTVSIPSHQRGGKIHVGPDDNETKSYVARIDTTNLGPRRHARRLGSEEEMMDEDDSGRNDMKPFFRAGKLCIKCPPEKILIAKKGLDGVQVEVPQLTTCNDRPISKSLYELETLFSKKHHFILPKGQHSFIAQVVNKKNYSIEHVCNLKYKIIVRSCGPYNPINDNIKVKCDSADIWGSKCTFACKNNGILTHKEPLVCNDNLEWHGPAEPECIVQQRDYYKRIENSIASCQLPSSPDHAKFSCKVNRDLINEHENELFIPDGTSCRIKCARFHEIPDHLQKFSSIQCKNGRWNYTIHSNVNFCTKIQLKKFP</sequence>
<dbReference type="Proteomes" id="UP001153620">
    <property type="component" value="Chromosome 2"/>
</dbReference>
<dbReference type="OrthoDB" id="406096at2759"/>
<feature type="chain" id="PRO_5040444363" description="Sushi domain-containing protein" evidence="3">
    <location>
        <begin position="18"/>
        <end position="387"/>
    </location>
</feature>
<evidence type="ECO:0000313" key="6">
    <source>
        <dbReference type="Proteomes" id="UP001153620"/>
    </source>
</evidence>
<keyword evidence="6" id="KW-1185">Reference proteome</keyword>
<accession>A0A9N9RU45</accession>
<dbReference type="Gene3D" id="2.10.70.10">
    <property type="entry name" value="Complement Module, domain 1"/>
    <property type="match status" value="1"/>
</dbReference>
<reference evidence="5" key="1">
    <citation type="submission" date="2022-01" db="EMBL/GenBank/DDBJ databases">
        <authorList>
            <person name="King R."/>
        </authorList>
    </citation>
    <scope>NUCLEOTIDE SEQUENCE</scope>
</reference>
<dbReference type="PROSITE" id="PS50923">
    <property type="entry name" value="SUSHI"/>
    <property type="match status" value="1"/>
</dbReference>
<organism evidence="5 6">
    <name type="scientific">Chironomus riparius</name>
    <dbReference type="NCBI Taxonomy" id="315576"/>
    <lineage>
        <taxon>Eukaryota</taxon>
        <taxon>Metazoa</taxon>
        <taxon>Ecdysozoa</taxon>
        <taxon>Arthropoda</taxon>
        <taxon>Hexapoda</taxon>
        <taxon>Insecta</taxon>
        <taxon>Pterygota</taxon>
        <taxon>Neoptera</taxon>
        <taxon>Endopterygota</taxon>
        <taxon>Diptera</taxon>
        <taxon>Nematocera</taxon>
        <taxon>Chironomoidea</taxon>
        <taxon>Chironomidae</taxon>
        <taxon>Chironominae</taxon>
        <taxon>Chironomus</taxon>
    </lineage>
</organism>
<gene>
    <name evidence="5" type="ORF">CHIRRI_LOCUS5977</name>
</gene>
<feature type="signal peptide" evidence="3">
    <location>
        <begin position="1"/>
        <end position="17"/>
    </location>
</feature>
<keyword evidence="3" id="KW-0732">Signal</keyword>
<dbReference type="AlphaFoldDB" id="A0A9N9RU45"/>
<evidence type="ECO:0000256" key="3">
    <source>
        <dbReference type="SAM" id="SignalP"/>
    </source>
</evidence>
<evidence type="ECO:0000256" key="2">
    <source>
        <dbReference type="PROSITE-ProRule" id="PRU00302"/>
    </source>
</evidence>
<keyword evidence="1" id="KW-1015">Disulfide bond</keyword>